<evidence type="ECO:0000313" key="2">
    <source>
        <dbReference type="Proteomes" id="UP000020529"/>
    </source>
</evidence>
<dbReference type="Proteomes" id="UP000020529">
    <property type="component" value="Unassembled WGS sequence"/>
</dbReference>
<reference evidence="1 2" key="1">
    <citation type="submission" date="2014-02" db="EMBL/GenBank/DDBJ databases">
        <authorList>
            <person name="Sears C."/>
            <person name="Carroll K."/>
            <person name="Sack B.R."/>
            <person name="Qadri F."/>
            <person name="Myers L.L."/>
            <person name="Chung G.-T."/>
            <person name="Escheverria P."/>
            <person name="Fraser C.M."/>
            <person name="Sadzewicz L."/>
            <person name="Shefchek K.A."/>
            <person name="Tallon L."/>
            <person name="Das S.P."/>
            <person name="Daugherty S."/>
            <person name="Mongodin E.F."/>
        </authorList>
    </citation>
    <scope>NUCLEOTIDE SEQUENCE [LARGE SCALE GENOMIC DNA]</scope>
    <source>
        <strain evidence="2">3988T(B)14</strain>
    </source>
</reference>
<name>A0A015ULY4_BACFG</name>
<dbReference type="EMBL" id="JGCY01000256">
    <property type="protein sequence ID" value="EXY74918.1"/>
    <property type="molecule type" value="Genomic_DNA"/>
</dbReference>
<dbReference type="AlphaFoldDB" id="A0A015ULY4"/>
<proteinExistence type="predicted"/>
<evidence type="ECO:0000313" key="1">
    <source>
        <dbReference type="EMBL" id="EXY74918.1"/>
    </source>
</evidence>
<comment type="caution">
    <text evidence="1">The sequence shown here is derived from an EMBL/GenBank/DDBJ whole genome shotgun (WGS) entry which is preliminary data.</text>
</comment>
<protein>
    <submittedName>
        <fullName evidence="1">Uncharacterized protein</fullName>
    </submittedName>
</protein>
<accession>A0A015ULY4</accession>
<sequence length="37" mass="4332">MTRKTKKIRYRKILFFTIEPEAVALAASEFCQSCGFF</sequence>
<organism evidence="1 2">
    <name type="scientific">Bacteroides fragilis str. 3988T(B)14</name>
    <dbReference type="NCBI Taxonomy" id="1339315"/>
    <lineage>
        <taxon>Bacteria</taxon>
        <taxon>Pseudomonadati</taxon>
        <taxon>Bacteroidota</taxon>
        <taxon>Bacteroidia</taxon>
        <taxon>Bacteroidales</taxon>
        <taxon>Bacteroidaceae</taxon>
        <taxon>Bacteroides</taxon>
    </lineage>
</organism>
<gene>
    <name evidence="1" type="ORF">M124_1257</name>
</gene>